<evidence type="ECO:0000256" key="6">
    <source>
        <dbReference type="ARBA" id="ARBA00052329"/>
    </source>
</evidence>
<feature type="binding site" evidence="8">
    <location>
        <position position="79"/>
    </location>
    <ligand>
        <name>shikimate</name>
        <dbReference type="ChEBI" id="CHEBI:36208"/>
    </ligand>
</feature>
<dbReference type="Gene3D" id="3.40.50.720">
    <property type="entry name" value="NAD(P)-binding Rossmann-like Domain"/>
    <property type="match status" value="1"/>
</dbReference>
<dbReference type="GO" id="GO:0009423">
    <property type="term" value="P:chorismate biosynthetic process"/>
    <property type="evidence" value="ECO:0007669"/>
    <property type="project" value="UniProtKB-UniRule"/>
</dbReference>
<comment type="pathway">
    <text evidence="7">Aromatic compound metabolism; 3,4-dihydroxybenzoate biosynthesis; 3-dehydroquinate from D-quinate (NAD(+) route).</text>
</comment>
<keyword evidence="12" id="KW-1185">Reference proteome</keyword>
<dbReference type="Gene3D" id="3.40.50.10860">
    <property type="entry name" value="Leucine Dehydrogenase, chain A, domain 1"/>
    <property type="match status" value="1"/>
</dbReference>
<feature type="binding site" evidence="8">
    <location>
        <position position="265"/>
    </location>
    <ligand>
        <name>NADP(+)</name>
        <dbReference type="ChEBI" id="CHEBI:58349"/>
    </ligand>
</feature>
<comment type="catalytic activity">
    <reaction evidence="6">
        <text>shikimate + NAD(+) = 3-dehydroshikimate + NADH + H(+)</text>
        <dbReference type="Rhea" id="RHEA:17741"/>
        <dbReference type="ChEBI" id="CHEBI:15378"/>
        <dbReference type="ChEBI" id="CHEBI:16630"/>
        <dbReference type="ChEBI" id="CHEBI:36208"/>
        <dbReference type="ChEBI" id="CHEBI:57540"/>
        <dbReference type="ChEBI" id="CHEBI:57945"/>
    </reaction>
</comment>
<dbReference type="InterPro" id="IPR041121">
    <property type="entry name" value="SDH_C"/>
</dbReference>
<evidence type="ECO:0000256" key="7">
    <source>
        <dbReference type="ARBA" id="ARBA00060613"/>
    </source>
</evidence>
<feature type="binding site" evidence="8">
    <location>
        <position position="242"/>
    </location>
    <ligand>
        <name>NADP(+)</name>
        <dbReference type="ChEBI" id="CHEBI:58349"/>
    </ligand>
</feature>
<evidence type="ECO:0000259" key="10">
    <source>
        <dbReference type="Pfam" id="PF18317"/>
    </source>
</evidence>
<dbReference type="AlphaFoldDB" id="C4G8Y3"/>
<comment type="subunit">
    <text evidence="8">Homodimer.</text>
</comment>
<proteinExistence type="inferred from homology"/>
<dbReference type="Pfam" id="PF08501">
    <property type="entry name" value="Shikimate_dh_N"/>
    <property type="match status" value="1"/>
</dbReference>
<organism evidence="11 12">
    <name type="scientific">Shuttleworthella satelles DSM 14600</name>
    <dbReference type="NCBI Taxonomy" id="626523"/>
    <lineage>
        <taxon>Bacteria</taxon>
        <taxon>Bacillati</taxon>
        <taxon>Bacillota</taxon>
        <taxon>Clostridia</taxon>
        <taxon>Lachnospirales</taxon>
        <taxon>Lachnospiraceae</taxon>
        <taxon>Shuttleworthella</taxon>
    </lineage>
</organism>
<dbReference type="SUPFAM" id="SSF53223">
    <property type="entry name" value="Aminoacid dehydrogenase-like, N-terminal domain"/>
    <property type="match status" value="1"/>
</dbReference>
<dbReference type="GO" id="GO:0052734">
    <property type="term" value="F:shikimate 3-dehydrogenase (NAD+) activity"/>
    <property type="evidence" value="ECO:0007669"/>
    <property type="project" value="RHEA"/>
</dbReference>
<dbReference type="EC" id="1.1.1.25" evidence="8"/>
<dbReference type="GO" id="GO:0019632">
    <property type="term" value="P:shikimate metabolic process"/>
    <property type="evidence" value="ECO:0007669"/>
    <property type="project" value="TreeGrafter"/>
</dbReference>
<evidence type="ECO:0000313" key="11">
    <source>
        <dbReference type="EMBL" id="EEP29079.1"/>
    </source>
</evidence>
<dbReference type="Pfam" id="PF18317">
    <property type="entry name" value="SDH_C"/>
    <property type="match status" value="1"/>
</dbReference>
<comment type="function">
    <text evidence="8">Involved in the biosynthesis of the chorismate, which leads to the biosynthesis of aromatic amino acids. Catalyzes the reversible NADPH linked reduction of 3-dehydroshikimate (DHSA) to yield shikimate (SA).</text>
</comment>
<name>C4G8Y3_9FIRM</name>
<evidence type="ECO:0000256" key="3">
    <source>
        <dbReference type="ARBA" id="ARBA00023002"/>
    </source>
</evidence>
<dbReference type="eggNOG" id="COG0169">
    <property type="taxonomic scope" value="Bacteria"/>
</dbReference>
<dbReference type="InterPro" id="IPR036291">
    <property type="entry name" value="NAD(P)-bd_dom_sf"/>
</dbReference>
<comment type="caution">
    <text evidence="11">The sequence shown here is derived from an EMBL/GenBank/DDBJ whole genome shotgun (WGS) entry which is preliminary data.</text>
</comment>
<dbReference type="InterPro" id="IPR013708">
    <property type="entry name" value="Shikimate_DH-bd_N"/>
</dbReference>
<dbReference type="GO" id="GO:0009073">
    <property type="term" value="P:aromatic amino acid family biosynthetic process"/>
    <property type="evidence" value="ECO:0007669"/>
    <property type="project" value="UniProtKB-KW"/>
</dbReference>
<feature type="binding site" evidence="8">
    <location>
        <begin position="32"/>
        <end position="34"/>
    </location>
    <ligand>
        <name>shikimate</name>
        <dbReference type="ChEBI" id="CHEBI:36208"/>
    </ligand>
</feature>
<accession>C4G8Y3</accession>
<feature type="binding site" evidence="8">
    <location>
        <position position="119"/>
    </location>
    <ligand>
        <name>shikimate</name>
        <dbReference type="ChEBI" id="CHEBI:36208"/>
    </ligand>
</feature>
<comment type="catalytic activity">
    <reaction evidence="5">
        <text>L-quinate + NAD(+) = 3-dehydroquinate + NADH + H(+)</text>
        <dbReference type="Rhea" id="RHEA:22364"/>
        <dbReference type="ChEBI" id="CHEBI:15378"/>
        <dbReference type="ChEBI" id="CHEBI:29751"/>
        <dbReference type="ChEBI" id="CHEBI:32364"/>
        <dbReference type="ChEBI" id="CHEBI:57540"/>
        <dbReference type="ChEBI" id="CHEBI:57945"/>
        <dbReference type="EC" id="1.1.1.24"/>
    </reaction>
</comment>
<comment type="catalytic activity">
    <reaction evidence="8">
        <text>shikimate + NADP(+) = 3-dehydroshikimate + NADPH + H(+)</text>
        <dbReference type="Rhea" id="RHEA:17737"/>
        <dbReference type="ChEBI" id="CHEBI:15378"/>
        <dbReference type="ChEBI" id="CHEBI:16630"/>
        <dbReference type="ChEBI" id="CHEBI:36208"/>
        <dbReference type="ChEBI" id="CHEBI:57783"/>
        <dbReference type="ChEBI" id="CHEBI:58349"/>
        <dbReference type="EC" id="1.1.1.25"/>
    </reaction>
</comment>
<keyword evidence="2 8" id="KW-0028">Amino-acid biosynthesis</keyword>
<reference evidence="11" key="1">
    <citation type="submission" date="2009-04" db="EMBL/GenBank/DDBJ databases">
        <authorList>
            <person name="Weinstock G."/>
            <person name="Sodergren E."/>
            <person name="Clifton S."/>
            <person name="Fulton L."/>
            <person name="Fulton B."/>
            <person name="Courtney L."/>
            <person name="Fronick C."/>
            <person name="Harrison M."/>
            <person name="Strong C."/>
            <person name="Farmer C."/>
            <person name="Delahaunty K."/>
            <person name="Markovic C."/>
            <person name="Hall O."/>
            <person name="Minx P."/>
            <person name="Tomlinson C."/>
            <person name="Mitreva M."/>
            <person name="Nelson J."/>
            <person name="Hou S."/>
            <person name="Wollam A."/>
            <person name="Pepin K.H."/>
            <person name="Johnson M."/>
            <person name="Bhonagiri V."/>
            <person name="Nash W.E."/>
            <person name="Warren W."/>
            <person name="Chinwalla A."/>
            <person name="Mardis E.R."/>
            <person name="Wilson R.K."/>
        </authorList>
    </citation>
    <scope>NUCLEOTIDE SEQUENCE [LARGE SCALE GENOMIC DNA]</scope>
    <source>
        <strain evidence="11">DSM 14600</strain>
    </source>
</reference>
<dbReference type="GO" id="GO:0004764">
    <property type="term" value="F:shikimate 3-dehydrogenase (NADP+) activity"/>
    <property type="evidence" value="ECO:0007669"/>
    <property type="project" value="UniProtKB-UniRule"/>
</dbReference>
<evidence type="ECO:0000256" key="2">
    <source>
        <dbReference type="ARBA" id="ARBA00022605"/>
    </source>
</evidence>
<evidence type="ECO:0000256" key="1">
    <source>
        <dbReference type="ARBA" id="ARBA00004871"/>
    </source>
</evidence>
<keyword evidence="4 8" id="KW-0057">Aromatic amino acid biosynthesis</keyword>
<dbReference type="HAMAP" id="MF_00222">
    <property type="entry name" value="Shikimate_DH_AroE"/>
    <property type="match status" value="1"/>
</dbReference>
<comment type="pathway">
    <text evidence="1 8">Metabolic intermediate biosynthesis; chorismate biosynthesis; chorismate from D-erythrose 4-phosphate and phosphoenolpyruvate: step 4/7.</text>
</comment>
<feature type="domain" description="Shikimate dehydrogenase substrate binding N-terminal" evidence="9">
    <location>
        <begin position="24"/>
        <end position="106"/>
    </location>
</feature>
<feature type="binding site" evidence="8">
    <location>
        <position position="244"/>
    </location>
    <ligand>
        <name>shikimate</name>
        <dbReference type="ChEBI" id="CHEBI:36208"/>
    </ligand>
</feature>
<dbReference type="Proteomes" id="UP000003494">
    <property type="component" value="Unassembled WGS sequence"/>
</dbReference>
<dbReference type="UniPathway" id="UPA00053">
    <property type="reaction ID" value="UER00087"/>
</dbReference>
<dbReference type="EMBL" id="ACIP02000001">
    <property type="protein sequence ID" value="EEP29079.1"/>
    <property type="molecule type" value="Genomic_DNA"/>
</dbReference>
<feature type="binding site" evidence="8">
    <location>
        <begin position="143"/>
        <end position="147"/>
    </location>
    <ligand>
        <name>NADP(+)</name>
        <dbReference type="ChEBI" id="CHEBI:58349"/>
    </ligand>
</feature>
<protein>
    <recommendedName>
        <fullName evidence="8">Shikimate dehydrogenase (NADP(+))</fullName>
        <shortName evidence="8">SDH</shortName>
        <ecNumber evidence="8">1.1.1.25</ecNumber>
    </recommendedName>
</protein>
<sequence>MNTNFHMHKNIVPSISGRTRLACLLGHPVAHSMSPAMHNLAAQICHEDLAYLAFDTDADHLPLLLDALKEMNFLGANLTMPLKTAVIPCLDELSLASRLCHSVNTIVNDGGRLIGHSTDGIGYLDSLRDVGFDITGKTMTLLGAGGAARSILVQAALDGIQEIRVFKRRNQTFEASHSFLAQVERETGTPIRLLDIADSKALARSIAGSQLLTNATSVGMAEDPRSLVDADLMHPGLFVSDIIYHPLTTPLLARAKERGLAHANGLYMLLFQGAASFKLWTGRDMPVEQIRSLFTEAT</sequence>
<dbReference type="GO" id="GO:0030266">
    <property type="term" value="F:quinate 3-dehydrogenase (NAD+) activity"/>
    <property type="evidence" value="ECO:0007669"/>
    <property type="project" value="UniProtKB-EC"/>
</dbReference>
<dbReference type="HOGENOM" id="CLU_044063_4_1_9"/>
<feature type="active site" description="Proton acceptor" evidence="8">
    <location>
        <position position="83"/>
    </location>
</feature>
<dbReference type="InterPro" id="IPR022893">
    <property type="entry name" value="Shikimate_DH_fam"/>
</dbReference>
<comment type="caution">
    <text evidence="8">Lacks conserved residue(s) required for the propagation of feature annotation.</text>
</comment>
<dbReference type="PANTHER" id="PTHR21089:SF1">
    <property type="entry name" value="BIFUNCTIONAL 3-DEHYDROQUINATE DEHYDRATASE_SHIKIMATE DEHYDROGENASE, CHLOROPLASTIC"/>
    <property type="match status" value="1"/>
</dbReference>
<evidence type="ECO:0000256" key="8">
    <source>
        <dbReference type="HAMAP-Rule" id="MF_00222"/>
    </source>
</evidence>
<evidence type="ECO:0000259" key="9">
    <source>
        <dbReference type="Pfam" id="PF08501"/>
    </source>
</evidence>
<gene>
    <name evidence="8" type="primary">aroE</name>
    <name evidence="11" type="ORF">GCWU000342_00430</name>
</gene>
<dbReference type="STRING" id="626523.GCWU000342_00430"/>
<keyword evidence="8" id="KW-0521">NADP</keyword>
<dbReference type="SUPFAM" id="SSF51735">
    <property type="entry name" value="NAD(P)-binding Rossmann-fold domains"/>
    <property type="match status" value="1"/>
</dbReference>
<dbReference type="InterPro" id="IPR046346">
    <property type="entry name" value="Aminoacid_DH-like_N_sf"/>
</dbReference>
<feature type="binding site" evidence="8">
    <location>
        <position position="272"/>
    </location>
    <ligand>
        <name>shikimate</name>
        <dbReference type="ChEBI" id="CHEBI:36208"/>
    </ligand>
</feature>
<evidence type="ECO:0000313" key="12">
    <source>
        <dbReference type="Proteomes" id="UP000003494"/>
    </source>
</evidence>
<feature type="binding site" evidence="8">
    <location>
        <position position="104"/>
    </location>
    <ligand>
        <name>shikimate</name>
        <dbReference type="ChEBI" id="CHEBI:36208"/>
    </ligand>
</feature>
<comment type="similarity">
    <text evidence="8">Belongs to the shikimate dehydrogenase family.</text>
</comment>
<keyword evidence="3 8" id="KW-0560">Oxidoreductase</keyword>
<evidence type="ECO:0000256" key="5">
    <source>
        <dbReference type="ARBA" id="ARBA00051639"/>
    </source>
</evidence>
<dbReference type="CDD" id="cd01065">
    <property type="entry name" value="NAD_bind_Shikimate_DH"/>
    <property type="match status" value="1"/>
</dbReference>
<dbReference type="FunFam" id="3.40.50.720:FF:000086">
    <property type="entry name" value="Quinate/shikimate dehydrogenase"/>
    <property type="match status" value="1"/>
</dbReference>
<dbReference type="PANTHER" id="PTHR21089">
    <property type="entry name" value="SHIKIMATE DEHYDROGENASE"/>
    <property type="match status" value="1"/>
</dbReference>
<evidence type="ECO:0000256" key="4">
    <source>
        <dbReference type="ARBA" id="ARBA00023141"/>
    </source>
</evidence>
<dbReference type="GO" id="GO:0008652">
    <property type="term" value="P:amino acid biosynthetic process"/>
    <property type="evidence" value="ECO:0007669"/>
    <property type="project" value="UniProtKB-KW"/>
</dbReference>
<feature type="domain" description="SDH C-terminal" evidence="10">
    <location>
        <begin position="265"/>
        <end position="291"/>
    </location>
</feature>